<keyword evidence="4 6" id="KW-1133">Transmembrane helix</keyword>
<evidence type="ECO:0000256" key="6">
    <source>
        <dbReference type="SAM" id="Phobius"/>
    </source>
</evidence>
<comment type="subcellular location">
    <subcellularLocation>
        <location evidence="1">Membrane</location>
        <topology evidence="1">Multi-pass membrane protein</topology>
    </subcellularLocation>
</comment>
<gene>
    <name evidence="8" type="ORF">DD236_03225</name>
</gene>
<keyword evidence="3 6" id="KW-0812">Transmembrane</keyword>
<dbReference type="InterPro" id="IPR051401">
    <property type="entry name" value="GtrA_CellWall_Glycosyl"/>
</dbReference>
<feature type="transmembrane region" description="Helical" evidence="6">
    <location>
        <begin position="97"/>
        <end position="117"/>
    </location>
</feature>
<evidence type="ECO:0000256" key="4">
    <source>
        <dbReference type="ARBA" id="ARBA00022989"/>
    </source>
</evidence>
<feature type="domain" description="GtrA/DPMS transmembrane" evidence="7">
    <location>
        <begin position="26"/>
        <end position="152"/>
    </location>
</feature>
<comment type="caution">
    <text evidence="8">The sequence shown here is derived from an EMBL/GenBank/DDBJ whole genome shotgun (WGS) entry which is preliminary data.</text>
</comment>
<dbReference type="GO" id="GO:0005886">
    <property type="term" value="C:plasma membrane"/>
    <property type="evidence" value="ECO:0007669"/>
    <property type="project" value="TreeGrafter"/>
</dbReference>
<accession>A0A2V1KDJ1</accession>
<evidence type="ECO:0000313" key="9">
    <source>
        <dbReference type="Proteomes" id="UP000245283"/>
    </source>
</evidence>
<dbReference type="PANTHER" id="PTHR38459">
    <property type="entry name" value="PROPHAGE BACTOPRENOL-LINKED GLUCOSE TRANSLOCASE HOMOLOG"/>
    <property type="match status" value="1"/>
</dbReference>
<reference evidence="9" key="1">
    <citation type="submission" date="2018-05" db="EMBL/GenBank/DDBJ databases">
        <authorList>
            <person name="Li Y."/>
        </authorList>
    </citation>
    <scope>NUCLEOTIDE SEQUENCE [LARGE SCALE GENOMIC DNA]</scope>
    <source>
        <strain evidence="9">sk1b4</strain>
    </source>
</reference>
<evidence type="ECO:0000259" key="7">
    <source>
        <dbReference type="Pfam" id="PF04138"/>
    </source>
</evidence>
<proteinExistence type="inferred from homology"/>
<organism evidence="8 9">
    <name type="scientific">Ancrocorticia populi</name>
    <dbReference type="NCBI Taxonomy" id="2175228"/>
    <lineage>
        <taxon>Bacteria</taxon>
        <taxon>Bacillati</taxon>
        <taxon>Actinomycetota</taxon>
        <taxon>Actinomycetes</taxon>
        <taxon>Actinomycetales</taxon>
        <taxon>Actinomycetaceae</taxon>
        <taxon>Ancrocorticia</taxon>
    </lineage>
</organism>
<keyword evidence="9" id="KW-1185">Reference proteome</keyword>
<feature type="transmembrane region" description="Helical" evidence="6">
    <location>
        <begin position="20"/>
        <end position="37"/>
    </location>
</feature>
<comment type="similarity">
    <text evidence="2">Belongs to the GtrA family.</text>
</comment>
<dbReference type="Pfam" id="PF04138">
    <property type="entry name" value="GtrA_DPMS_TM"/>
    <property type="match status" value="1"/>
</dbReference>
<protein>
    <submittedName>
        <fullName evidence="8">GtrA family protein</fullName>
    </submittedName>
</protein>
<dbReference type="RefSeq" id="WP_109092909.1">
    <property type="nucleotide sequence ID" value="NZ_JBQDCU010000069.1"/>
</dbReference>
<dbReference type="GO" id="GO:0000271">
    <property type="term" value="P:polysaccharide biosynthetic process"/>
    <property type="evidence" value="ECO:0007669"/>
    <property type="project" value="InterPro"/>
</dbReference>
<name>A0A2V1KDJ1_9ACTO</name>
<dbReference type="Proteomes" id="UP000245283">
    <property type="component" value="Unassembled WGS sequence"/>
</dbReference>
<dbReference type="InterPro" id="IPR007267">
    <property type="entry name" value="GtrA_DPMS_TM"/>
</dbReference>
<evidence type="ECO:0000256" key="1">
    <source>
        <dbReference type="ARBA" id="ARBA00004141"/>
    </source>
</evidence>
<evidence type="ECO:0000256" key="2">
    <source>
        <dbReference type="ARBA" id="ARBA00009399"/>
    </source>
</evidence>
<feature type="transmembrane region" description="Helical" evidence="6">
    <location>
        <begin position="129"/>
        <end position="147"/>
    </location>
</feature>
<evidence type="ECO:0000256" key="5">
    <source>
        <dbReference type="ARBA" id="ARBA00023136"/>
    </source>
</evidence>
<evidence type="ECO:0000313" key="8">
    <source>
        <dbReference type="EMBL" id="PWF27409.1"/>
    </source>
</evidence>
<keyword evidence="5 6" id="KW-0472">Membrane</keyword>
<sequence length="169" mass="18636">MPTSRNLIQRLLKGQSFREWFVEFLRFCTVGLGSYIVDVGLFNLLAHTGWVHLPGDASMVAKTISVSISVVFSWAVNRAWTFRDKGTYGRGREFAMFVLVNIGGMLIALACLAASRYGLGLRSQFADNISANVVGLILGTAFRYVMYRYVVFSPGARRVAQGSGIASEH</sequence>
<dbReference type="AlphaFoldDB" id="A0A2V1KDJ1"/>
<dbReference type="PANTHER" id="PTHR38459:SF1">
    <property type="entry name" value="PROPHAGE BACTOPRENOL-LINKED GLUCOSE TRANSLOCASE HOMOLOG"/>
    <property type="match status" value="1"/>
</dbReference>
<dbReference type="EMBL" id="QETB01000001">
    <property type="protein sequence ID" value="PWF27409.1"/>
    <property type="molecule type" value="Genomic_DNA"/>
</dbReference>
<dbReference type="OrthoDB" id="9807815at2"/>
<feature type="transmembrane region" description="Helical" evidence="6">
    <location>
        <begin position="57"/>
        <end position="76"/>
    </location>
</feature>
<evidence type="ECO:0000256" key="3">
    <source>
        <dbReference type="ARBA" id="ARBA00022692"/>
    </source>
</evidence>